<dbReference type="EMBL" id="FN668639">
    <property type="protein sequence ID" value="CBK20445.2"/>
    <property type="molecule type" value="Genomic_DNA"/>
</dbReference>
<dbReference type="GeneID" id="24923104"/>
<proteinExistence type="predicted"/>
<evidence type="ECO:0000256" key="5">
    <source>
        <dbReference type="ARBA" id="ARBA00022989"/>
    </source>
</evidence>
<evidence type="ECO:0000256" key="2">
    <source>
        <dbReference type="ARBA" id="ARBA00022448"/>
    </source>
</evidence>
<evidence type="ECO:0000256" key="7">
    <source>
        <dbReference type="ARBA" id="ARBA00023065"/>
    </source>
</evidence>
<dbReference type="InterPro" id="IPR006153">
    <property type="entry name" value="Cation/H_exchanger_TM"/>
</dbReference>
<comment type="subcellular location">
    <subcellularLocation>
        <location evidence="1">Cell membrane</location>
        <topology evidence="1">Multi-pass membrane protein</topology>
    </subcellularLocation>
</comment>
<dbReference type="RefSeq" id="XP_012894493.1">
    <property type="nucleotide sequence ID" value="XM_013039039.1"/>
</dbReference>
<keyword evidence="9" id="KW-0739">Sodium transport</keyword>
<evidence type="ECO:0000256" key="9">
    <source>
        <dbReference type="ARBA" id="ARBA00023201"/>
    </source>
</evidence>
<gene>
    <name evidence="12" type="ORF">GSBLH_T00006980001</name>
</gene>
<dbReference type="GO" id="GO:0015385">
    <property type="term" value="F:sodium:proton antiporter activity"/>
    <property type="evidence" value="ECO:0007669"/>
    <property type="project" value="InterPro"/>
</dbReference>
<dbReference type="InParanoid" id="D8LXZ0"/>
<evidence type="ECO:0000313" key="12">
    <source>
        <dbReference type="EMBL" id="CBK20445.2"/>
    </source>
</evidence>
<feature type="transmembrane region" description="Helical" evidence="10">
    <location>
        <begin position="130"/>
        <end position="153"/>
    </location>
</feature>
<evidence type="ECO:0000256" key="1">
    <source>
        <dbReference type="ARBA" id="ARBA00004651"/>
    </source>
</evidence>
<feature type="domain" description="Cation/H+ exchanger transmembrane" evidence="11">
    <location>
        <begin position="8"/>
        <end position="235"/>
    </location>
</feature>
<evidence type="ECO:0000259" key="11">
    <source>
        <dbReference type="Pfam" id="PF00999"/>
    </source>
</evidence>
<keyword evidence="3" id="KW-1003">Cell membrane</keyword>
<protein>
    <recommendedName>
        <fullName evidence="11">Cation/H+ exchanger transmembrane domain-containing protein</fullName>
    </recommendedName>
</protein>
<dbReference type="PANTHER" id="PTHR10110:SF86">
    <property type="entry name" value="SODIUM_HYDROGEN EXCHANGER 7"/>
    <property type="match status" value="1"/>
</dbReference>
<keyword evidence="2" id="KW-0813">Transport</keyword>
<evidence type="ECO:0000256" key="8">
    <source>
        <dbReference type="ARBA" id="ARBA00023136"/>
    </source>
</evidence>
<keyword evidence="7" id="KW-0406">Ion transport</keyword>
<accession>D8LXZ0</accession>
<evidence type="ECO:0000256" key="3">
    <source>
        <dbReference type="ARBA" id="ARBA00022475"/>
    </source>
</evidence>
<dbReference type="AlphaFoldDB" id="D8LXZ0"/>
<sequence length="290" mass="32758">MAHMEADTILSEIIAILLFRSLIELQIADFGVSSLSHGFLRTLTVLALTAGIGLLSGIASSLLFRCLPRSPAFQSREILIFVAVPIVAYMCAEGFHCSGSIAVRLCGVLMARYTRYNLGSTTRRLLDSVTAILGSLADFGAFLCVGMLTFFFFPLSVDWRWLALIAGITVVARYASIATEKQRNEFWKMSRQTYLMYFMFHGSVALTLVMRMEGELLDTRDVGIMLRLVLFMIWMGVIEIIFVAHPLIQSKGYQLVRHESYLEWQNSEKERVEKDALFPYLVRRESSCSM</sequence>
<dbReference type="Pfam" id="PF00999">
    <property type="entry name" value="Na_H_Exchanger"/>
    <property type="match status" value="1"/>
</dbReference>
<evidence type="ECO:0000313" key="13">
    <source>
        <dbReference type="Proteomes" id="UP000008312"/>
    </source>
</evidence>
<dbReference type="InterPro" id="IPR018422">
    <property type="entry name" value="Cation/H_exchanger_CPA1"/>
</dbReference>
<evidence type="ECO:0000256" key="6">
    <source>
        <dbReference type="ARBA" id="ARBA00023053"/>
    </source>
</evidence>
<dbReference type="GO" id="GO:0015386">
    <property type="term" value="F:potassium:proton antiporter activity"/>
    <property type="evidence" value="ECO:0007669"/>
    <property type="project" value="TreeGrafter"/>
</dbReference>
<name>D8LXZ0_BLAHO</name>
<dbReference type="Proteomes" id="UP000008312">
    <property type="component" value="Unassembled WGS sequence"/>
</dbReference>
<evidence type="ECO:0000256" key="4">
    <source>
        <dbReference type="ARBA" id="ARBA00022692"/>
    </source>
</evidence>
<organism evidence="12">
    <name type="scientific">Blastocystis hominis</name>
    <dbReference type="NCBI Taxonomy" id="12968"/>
    <lineage>
        <taxon>Eukaryota</taxon>
        <taxon>Sar</taxon>
        <taxon>Stramenopiles</taxon>
        <taxon>Bigyra</taxon>
        <taxon>Opalozoa</taxon>
        <taxon>Opalinata</taxon>
        <taxon>Blastocystidae</taxon>
        <taxon>Blastocystis</taxon>
    </lineage>
</organism>
<keyword evidence="13" id="KW-1185">Reference proteome</keyword>
<feature type="transmembrane region" description="Helical" evidence="10">
    <location>
        <begin position="43"/>
        <end position="66"/>
    </location>
</feature>
<keyword evidence="6" id="KW-0915">Sodium</keyword>
<dbReference type="PANTHER" id="PTHR10110">
    <property type="entry name" value="SODIUM/HYDROGEN EXCHANGER"/>
    <property type="match status" value="1"/>
</dbReference>
<evidence type="ECO:0000256" key="10">
    <source>
        <dbReference type="SAM" id="Phobius"/>
    </source>
</evidence>
<feature type="transmembrane region" description="Helical" evidence="10">
    <location>
        <begin position="224"/>
        <end position="248"/>
    </location>
</feature>
<reference evidence="12" key="1">
    <citation type="submission" date="2010-02" db="EMBL/GenBank/DDBJ databases">
        <title>Sequencing and annotation of the Blastocystis hominis genome.</title>
        <authorList>
            <person name="Wincker P."/>
        </authorList>
    </citation>
    <scope>NUCLEOTIDE SEQUENCE</scope>
    <source>
        <strain evidence="12">Singapore isolate B</strain>
    </source>
</reference>
<dbReference type="GO" id="GO:0051453">
    <property type="term" value="P:regulation of intracellular pH"/>
    <property type="evidence" value="ECO:0007669"/>
    <property type="project" value="TreeGrafter"/>
</dbReference>
<keyword evidence="4 10" id="KW-0812">Transmembrane</keyword>
<keyword evidence="8 10" id="KW-0472">Membrane</keyword>
<dbReference type="GO" id="GO:0098719">
    <property type="term" value="P:sodium ion import across plasma membrane"/>
    <property type="evidence" value="ECO:0007669"/>
    <property type="project" value="TreeGrafter"/>
</dbReference>
<dbReference type="GO" id="GO:0005886">
    <property type="term" value="C:plasma membrane"/>
    <property type="evidence" value="ECO:0007669"/>
    <property type="project" value="UniProtKB-SubCell"/>
</dbReference>
<dbReference type="OrthoDB" id="196264at2759"/>
<keyword evidence="5 10" id="KW-1133">Transmembrane helix</keyword>
<feature type="transmembrane region" description="Helical" evidence="10">
    <location>
        <begin position="159"/>
        <end position="175"/>
    </location>
</feature>
<feature type="transmembrane region" description="Helical" evidence="10">
    <location>
        <begin position="195"/>
        <end position="212"/>
    </location>
</feature>